<reference evidence="1" key="1">
    <citation type="submission" date="2021-03" db="EMBL/GenBank/DDBJ databases">
        <title>Whole genome sequence of Jiella sp. CQZ9-1.</title>
        <authorList>
            <person name="Tuo L."/>
        </authorList>
    </citation>
    <scope>NUCLEOTIDE SEQUENCE</scope>
    <source>
        <strain evidence="1">CQZ9-1</strain>
    </source>
</reference>
<sequence length="662" mass="72647">MQKDAVDVRRMLSKFLTIKSRSSNAISTNILSEKMGARSELQSSDGVILFLKIHGPQSVLQDFDHYFSESTFSPTIINNSGFIVFDAEHRTISIQDAWYHHDRSLRVRIDRNKGQQSVSTWHFYQYDSASNETLHLLSRDIDRKEMGFVDIPLHNPYFPLLIVAKDPEGEIIDSGIIPFPSLCRNGLHYAELCAFAGDATFHASLRALSYQLTLALIGQHHGEHDPALGEIEVFTRWTGDEDAIFNPDLTAWLDWLCPTLKITYSPIFEAGRKLQPAPEATDERSLETLLLPPRTIPTLQALLATGSRHPSRGVDFLVAEQDTAFPMWRVALPAIAADLERLQPIGGQNHFPRLLSNPRQPETHEQPTPCAIKFVDRERLGEKINLLMPVSPDVSAILPGIDAGHSPKVTVLVLDSDAPAIGLNQTLGSLSRQTNADELQVLVELSDDHAADCSAVEHVLGPLFPNRSIVFESQPGRDAASAYEKALAVASGDYLVVMSRNIVLHDHRTLEALVALAAQPDVGSAGCMLVREGTLKNELEVVFHSAGFFPLSPPNGEDETTAPLHCLDVFEKTTYPVGQNSPFLQAIAMPLAKSCENLRNGLTGPDGYSRQASARGLAHLCTTGISAGLFIEPTLPAPSWIDNAVCRSEQFPLAAGLQKLHG</sequence>
<gene>
    <name evidence="1" type="ORF">J1C48_02265</name>
</gene>
<dbReference type="InterPro" id="IPR029044">
    <property type="entry name" value="Nucleotide-diphossugar_trans"/>
</dbReference>
<dbReference type="AlphaFoldDB" id="A0A939FV27"/>
<evidence type="ECO:0000313" key="1">
    <source>
        <dbReference type="EMBL" id="MBO0661389.1"/>
    </source>
</evidence>
<comment type="caution">
    <text evidence="1">The sequence shown here is derived from an EMBL/GenBank/DDBJ whole genome shotgun (WGS) entry which is preliminary data.</text>
</comment>
<dbReference type="Proteomes" id="UP000664122">
    <property type="component" value="Unassembled WGS sequence"/>
</dbReference>
<organism evidence="1 2">
    <name type="scientific">Jiella flava</name>
    <dbReference type="NCBI Taxonomy" id="2816857"/>
    <lineage>
        <taxon>Bacteria</taxon>
        <taxon>Pseudomonadati</taxon>
        <taxon>Pseudomonadota</taxon>
        <taxon>Alphaproteobacteria</taxon>
        <taxon>Hyphomicrobiales</taxon>
        <taxon>Aurantimonadaceae</taxon>
        <taxon>Jiella</taxon>
    </lineage>
</organism>
<dbReference type="EMBL" id="JAFMPP010000001">
    <property type="protein sequence ID" value="MBO0661389.1"/>
    <property type="molecule type" value="Genomic_DNA"/>
</dbReference>
<protein>
    <submittedName>
        <fullName evidence="1">Glycosyltransferase family 2 protein</fullName>
    </submittedName>
</protein>
<dbReference type="CDD" id="cd00761">
    <property type="entry name" value="Glyco_tranf_GTA_type"/>
    <property type="match status" value="1"/>
</dbReference>
<keyword evidence="2" id="KW-1185">Reference proteome</keyword>
<name>A0A939FV27_9HYPH</name>
<dbReference type="SUPFAM" id="SSF53448">
    <property type="entry name" value="Nucleotide-diphospho-sugar transferases"/>
    <property type="match status" value="1"/>
</dbReference>
<accession>A0A939FV27</accession>
<proteinExistence type="predicted"/>
<evidence type="ECO:0000313" key="2">
    <source>
        <dbReference type="Proteomes" id="UP000664122"/>
    </source>
</evidence>
<dbReference type="RefSeq" id="WP_207256013.1">
    <property type="nucleotide sequence ID" value="NZ_JAFMPP010000001.1"/>
</dbReference>